<dbReference type="OMA" id="WKQYPRS"/>
<keyword evidence="9" id="KW-1185">Reference proteome</keyword>
<keyword evidence="5" id="KW-0560">Oxidoreductase</keyword>
<dbReference type="Gramene" id="GBG81836">
    <property type="protein sequence ID" value="GBG81836"/>
    <property type="gene ID" value="CBR_g34017"/>
</dbReference>
<evidence type="ECO:0000259" key="7">
    <source>
        <dbReference type="Pfam" id="PF01494"/>
    </source>
</evidence>
<dbReference type="AlphaFoldDB" id="A0A388LHN9"/>
<feature type="domain" description="FAD-binding" evidence="7">
    <location>
        <begin position="99"/>
        <end position="163"/>
    </location>
</feature>
<sequence>MCGSQMASLYSNIVWTTSAEHSTQLEAMSDEDFAEAVNRALNDDYSPPPPSQIAKLVPSILPSPLSLFAGGPREFEPPPRVTGAVGKRLSFPLSLSFTGKYVLPRMALVGDAAHTVHPLAGQGVNLGFLDAAALARVIGNGIKDGREIGDLLLLEEYQAERQKENLRMIAALHALQRVFCTQNWPLPLLRNIGLDAVQILTPVKNRIMSYAMGLQGWK</sequence>
<dbReference type="GO" id="GO:0016120">
    <property type="term" value="P:carotene biosynthetic process"/>
    <property type="evidence" value="ECO:0007669"/>
    <property type="project" value="TreeGrafter"/>
</dbReference>
<dbReference type="STRING" id="69332.A0A388LHN9"/>
<evidence type="ECO:0000313" key="9">
    <source>
        <dbReference type="Proteomes" id="UP000265515"/>
    </source>
</evidence>
<evidence type="ECO:0000256" key="2">
    <source>
        <dbReference type="ARBA" id="ARBA00005349"/>
    </source>
</evidence>
<evidence type="ECO:0000256" key="3">
    <source>
        <dbReference type="ARBA" id="ARBA00022630"/>
    </source>
</evidence>
<reference evidence="8 9" key="1">
    <citation type="journal article" date="2018" name="Cell">
        <title>The Chara Genome: Secondary Complexity and Implications for Plant Terrestrialization.</title>
        <authorList>
            <person name="Nishiyama T."/>
            <person name="Sakayama H."/>
            <person name="Vries J.D."/>
            <person name="Buschmann H."/>
            <person name="Saint-Marcoux D."/>
            <person name="Ullrich K.K."/>
            <person name="Haas F.B."/>
            <person name="Vanderstraeten L."/>
            <person name="Becker D."/>
            <person name="Lang D."/>
            <person name="Vosolsobe S."/>
            <person name="Rombauts S."/>
            <person name="Wilhelmsson P.K.I."/>
            <person name="Janitza P."/>
            <person name="Kern R."/>
            <person name="Heyl A."/>
            <person name="Rumpler F."/>
            <person name="Villalobos L.I.A.C."/>
            <person name="Clay J.M."/>
            <person name="Skokan R."/>
            <person name="Toyoda A."/>
            <person name="Suzuki Y."/>
            <person name="Kagoshima H."/>
            <person name="Schijlen E."/>
            <person name="Tajeshwar N."/>
            <person name="Catarino B."/>
            <person name="Hetherington A.J."/>
            <person name="Saltykova A."/>
            <person name="Bonnot C."/>
            <person name="Breuninger H."/>
            <person name="Symeonidi A."/>
            <person name="Radhakrishnan G.V."/>
            <person name="Van Nieuwerburgh F."/>
            <person name="Deforce D."/>
            <person name="Chang C."/>
            <person name="Karol K.G."/>
            <person name="Hedrich R."/>
            <person name="Ulvskov P."/>
            <person name="Glockner G."/>
            <person name="Delwiche C.F."/>
            <person name="Petrasek J."/>
            <person name="Van de Peer Y."/>
            <person name="Friml J."/>
            <person name="Beilby M."/>
            <person name="Dolan L."/>
            <person name="Kohara Y."/>
            <person name="Sugano S."/>
            <person name="Fujiyama A."/>
            <person name="Delaux P.-M."/>
            <person name="Quint M."/>
            <person name="TheiBen G."/>
            <person name="Hagemann M."/>
            <person name="Harholt J."/>
            <person name="Dunand C."/>
            <person name="Zachgo S."/>
            <person name="Langdale J."/>
            <person name="Maumus F."/>
            <person name="Straeten D.V.D."/>
            <person name="Gould S.B."/>
            <person name="Rensing S.A."/>
        </authorList>
    </citation>
    <scope>NUCLEOTIDE SEQUENCE [LARGE SCALE GENOMIC DNA]</scope>
    <source>
        <strain evidence="8 9">S276</strain>
    </source>
</reference>
<keyword evidence="6" id="KW-0503">Monooxygenase</keyword>
<evidence type="ECO:0000313" key="8">
    <source>
        <dbReference type="EMBL" id="GBG81836.1"/>
    </source>
</evidence>
<dbReference type="PANTHER" id="PTHR43876">
    <property type="entry name" value="UBIQUINONE BIOSYNTHESIS MONOOXYGENASE COQ6, MITOCHONDRIAL"/>
    <property type="match status" value="1"/>
</dbReference>
<dbReference type="GO" id="GO:0004497">
    <property type="term" value="F:monooxygenase activity"/>
    <property type="evidence" value="ECO:0007669"/>
    <property type="project" value="UniProtKB-KW"/>
</dbReference>
<comment type="cofactor">
    <cofactor evidence="1">
        <name>FAD</name>
        <dbReference type="ChEBI" id="CHEBI:57692"/>
    </cofactor>
</comment>
<dbReference type="InterPro" id="IPR051205">
    <property type="entry name" value="UbiH/COQ6_monooxygenase"/>
</dbReference>
<dbReference type="Gene3D" id="3.30.9.10">
    <property type="entry name" value="D-Amino Acid Oxidase, subunit A, domain 2"/>
    <property type="match status" value="1"/>
</dbReference>
<dbReference type="PANTHER" id="PTHR43876:SF7">
    <property type="entry name" value="UBIQUINONE BIOSYNTHESIS MONOOXYGENASE COQ6, MITOCHONDRIAL"/>
    <property type="match status" value="1"/>
</dbReference>
<evidence type="ECO:0000256" key="5">
    <source>
        <dbReference type="ARBA" id="ARBA00023002"/>
    </source>
</evidence>
<dbReference type="PRINTS" id="PR00420">
    <property type="entry name" value="RNGMNOXGNASE"/>
</dbReference>
<proteinExistence type="inferred from homology"/>
<dbReference type="Pfam" id="PF01494">
    <property type="entry name" value="FAD_binding_3"/>
    <property type="match status" value="1"/>
</dbReference>
<dbReference type="EMBL" id="BFEA01000388">
    <property type="protein sequence ID" value="GBG81836.1"/>
    <property type="molecule type" value="Genomic_DNA"/>
</dbReference>
<dbReference type="InterPro" id="IPR002938">
    <property type="entry name" value="FAD-bd"/>
</dbReference>
<accession>A0A388LHN9</accession>
<dbReference type="OrthoDB" id="683240at2759"/>
<evidence type="ECO:0000256" key="1">
    <source>
        <dbReference type="ARBA" id="ARBA00001974"/>
    </source>
</evidence>
<dbReference type="GO" id="GO:0016123">
    <property type="term" value="P:xanthophyll biosynthetic process"/>
    <property type="evidence" value="ECO:0007669"/>
    <property type="project" value="TreeGrafter"/>
</dbReference>
<dbReference type="GO" id="GO:0005739">
    <property type="term" value="C:mitochondrion"/>
    <property type="evidence" value="ECO:0007669"/>
    <property type="project" value="TreeGrafter"/>
</dbReference>
<organism evidence="8 9">
    <name type="scientific">Chara braunii</name>
    <name type="common">Braun's stonewort</name>
    <dbReference type="NCBI Taxonomy" id="69332"/>
    <lineage>
        <taxon>Eukaryota</taxon>
        <taxon>Viridiplantae</taxon>
        <taxon>Streptophyta</taxon>
        <taxon>Charophyceae</taxon>
        <taxon>Charales</taxon>
        <taxon>Characeae</taxon>
        <taxon>Chara</taxon>
    </lineage>
</organism>
<evidence type="ECO:0000256" key="4">
    <source>
        <dbReference type="ARBA" id="ARBA00022827"/>
    </source>
</evidence>
<keyword evidence="3" id="KW-0285">Flavoprotein</keyword>
<dbReference type="InterPro" id="IPR018168">
    <property type="entry name" value="Ubi_Hdrlase_CS"/>
</dbReference>
<evidence type="ECO:0000256" key="6">
    <source>
        <dbReference type="ARBA" id="ARBA00023033"/>
    </source>
</evidence>
<gene>
    <name evidence="8" type="ORF">CBR_g34017</name>
</gene>
<comment type="caution">
    <text evidence="8">The sequence shown here is derived from an EMBL/GenBank/DDBJ whole genome shotgun (WGS) entry which is preliminary data.</text>
</comment>
<name>A0A388LHN9_CHABU</name>
<protein>
    <recommendedName>
        <fullName evidence="7">FAD-binding domain-containing protein</fullName>
    </recommendedName>
</protein>
<comment type="similarity">
    <text evidence="2">Belongs to the UbiH/COQ6 family.</text>
</comment>
<dbReference type="InterPro" id="IPR036188">
    <property type="entry name" value="FAD/NAD-bd_sf"/>
</dbReference>
<dbReference type="Gene3D" id="3.50.50.60">
    <property type="entry name" value="FAD/NAD(P)-binding domain"/>
    <property type="match status" value="1"/>
</dbReference>
<dbReference type="FunFam" id="3.50.50.60:FF:000021">
    <property type="entry name" value="Ubiquinone biosynthesis monooxygenase COQ6"/>
    <property type="match status" value="1"/>
</dbReference>
<dbReference type="Proteomes" id="UP000265515">
    <property type="component" value="Unassembled WGS sequence"/>
</dbReference>
<dbReference type="GO" id="GO:0006744">
    <property type="term" value="P:ubiquinone biosynthetic process"/>
    <property type="evidence" value="ECO:0007669"/>
    <property type="project" value="UniProtKB-ARBA"/>
</dbReference>
<dbReference type="GO" id="GO:0071949">
    <property type="term" value="F:FAD binding"/>
    <property type="evidence" value="ECO:0007669"/>
    <property type="project" value="InterPro"/>
</dbReference>
<dbReference type="SUPFAM" id="SSF51905">
    <property type="entry name" value="FAD/NAD(P)-binding domain"/>
    <property type="match status" value="1"/>
</dbReference>
<keyword evidence="4" id="KW-0274">FAD</keyword>
<dbReference type="PROSITE" id="PS01304">
    <property type="entry name" value="UBIH"/>
    <property type="match status" value="1"/>
</dbReference>